<dbReference type="SMART" id="SM00708">
    <property type="entry name" value="PhBP"/>
    <property type="match status" value="1"/>
</dbReference>
<dbReference type="PANTHER" id="PTHR11857">
    <property type="entry name" value="ODORANT BINDING PROTEIN-RELATED"/>
    <property type="match status" value="1"/>
</dbReference>
<dbReference type="GO" id="GO:0005615">
    <property type="term" value="C:extracellular space"/>
    <property type="evidence" value="ECO:0007669"/>
    <property type="project" value="TreeGrafter"/>
</dbReference>
<dbReference type="InterPro" id="IPR006170">
    <property type="entry name" value="PBP/GOBP"/>
</dbReference>
<gene>
    <name evidence="8" type="primary">obp15</name>
</gene>
<comment type="function">
    <text evidence="6">May be a carrier protein for lipids.</text>
</comment>
<protein>
    <submittedName>
        <fullName evidence="8">Odorant-binding protein 15</fullName>
    </submittedName>
</protein>
<reference evidence="8" key="1">
    <citation type="journal article" date="2014" name="Comp. Biochem. Physiol. Part D Genomics Proteomics">
        <title>Analysis of chemosensory gene families in the beetle Monochamus alternatus and its parasitoid Dastarcus helophoroides.</title>
        <authorList>
            <person name="Wang J."/>
            <person name="Li D.Z."/>
            <person name="Min S.F."/>
            <person name="Mi F."/>
            <person name="Zhou S.S."/>
            <person name="Wang M.Q."/>
        </authorList>
    </citation>
    <scope>NUCLEOTIDE SEQUENCE</scope>
</reference>
<dbReference type="FunFam" id="1.10.238.20:FF:000001">
    <property type="entry name" value="General odorant-binding protein lush"/>
    <property type="match status" value="1"/>
</dbReference>
<evidence type="ECO:0000256" key="2">
    <source>
        <dbReference type="ARBA" id="ARBA00008098"/>
    </source>
</evidence>
<evidence type="ECO:0000256" key="4">
    <source>
        <dbReference type="ARBA" id="ARBA00022729"/>
    </source>
</evidence>
<dbReference type="EMBL" id="KF977568">
    <property type="protein sequence ID" value="AIX97030.1"/>
    <property type="molecule type" value="mRNA"/>
</dbReference>
<dbReference type="GO" id="GO:0007608">
    <property type="term" value="P:sensory perception of smell"/>
    <property type="evidence" value="ECO:0007669"/>
    <property type="project" value="TreeGrafter"/>
</dbReference>
<organism evidence="8">
    <name type="scientific">Monochamus alternatus</name>
    <name type="common">Japanese pine sawyer beetle</name>
    <dbReference type="NCBI Taxonomy" id="192382"/>
    <lineage>
        <taxon>Eukaryota</taxon>
        <taxon>Metazoa</taxon>
        <taxon>Ecdysozoa</taxon>
        <taxon>Arthropoda</taxon>
        <taxon>Hexapoda</taxon>
        <taxon>Insecta</taxon>
        <taxon>Pterygota</taxon>
        <taxon>Neoptera</taxon>
        <taxon>Endopterygota</taxon>
        <taxon>Coleoptera</taxon>
        <taxon>Polyphaga</taxon>
        <taxon>Cucujiformia</taxon>
        <taxon>Chrysomeloidea</taxon>
        <taxon>Cerambycidae</taxon>
        <taxon>Lamiinae</taxon>
        <taxon>Monochamini</taxon>
        <taxon>Monochamus</taxon>
    </lineage>
</organism>
<evidence type="ECO:0000256" key="3">
    <source>
        <dbReference type="ARBA" id="ARBA00022525"/>
    </source>
</evidence>
<proteinExistence type="evidence at transcript level"/>
<name>A0A1I9HZM2_MONAT</name>
<evidence type="ECO:0000256" key="1">
    <source>
        <dbReference type="ARBA" id="ARBA00004613"/>
    </source>
</evidence>
<dbReference type="InterPro" id="IPR036728">
    <property type="entry name" value="PBP_GOBP_sf"/>
</dbReference>
<dbReference type="Pfam" id="PF01395">
    <property type="entry name" value="PBP_GOBP"/>
    <property type="match status" value="1"/>
</dbReference>
<comment type="subcellular location">
    <subcellularLocation>
        <location evidence="1">Secreted</location>
    </subcellularLocation>
</comment>
<dbReference type="CDD" id="cd23992">
    <property type="entry name" value="PBP_GOBP"/>
    <property type="match status" value="1"/>
</dbReference>
<accession>A0A1I9HZM2</accession>
<evidence type="ECO:0000256" key="6">
    <source>
        <dbReference type="ARBA" id="ARBA00056866"/>
    </source>
</evidence>
<sequence>MKICVLFVLCTSFATVLCITEEMKAMAAALHKTCVAETGVDEALIHKANSEKVLEDDEKLKCYVKCIMTQSGCMDDDGTVDVEAIIEIIPEEVKEKGAPIIRTCGSKVGANHCENAWLTHKCYIENGPSEYFLV</sequence>
<evidence type="ECO:0000313" key="8">
    <source>
        <dbReference type="EMBL" id="AIX97030.1"/>
    </source>
</evidence>
<evidence type="ECO:0000256" key="5">
    <source>
        <dbReference type="ARBA" id="ARBA00023180"/>
    </source>
</evidence>
<keyword evidence="3" id="KW-0964">Secreted</keyword>
<keyword evidence="5" id="KW-0325">Glycoprotein</keyword>
<dbReference type="Gene3D" id="1.10.238.20">
    <property type="entry name" value="Pheromone/general odorant binding protein domain"/>
    <property type="match status" value="1"/>
</dbReference>
<dbReference type="PANTHER" id="PTHR11857:SF43">
    <property type="entry name" value="GEO07291P1-RELATED"/>
    <property type="match status" value="1"/>
</dbReference>
<feature type="chain" id="PRO_5009605446" evidence="7">
    <location>
        <begin position="19"/>
        <end position="134"/>
    </location>
</feature>
<dbReference type="GO" id="GO:0005549">
    <property type="term" value="F:odorant binding"/>
    <property type="evidence" value="ECO:0007669"/>
    <property type="project" value="InterPro"/>
</dbReference>
<dbReference type="SUPFAM" id="SSF47565">
    <property type="entry name" value="Insect pheromone/odorant-binding proteins"/>
    <property type="match status" value="1"/>
</dbReference>
<keyword evidence="4 7" id="KW-0732">Signal</keyword>
<comment type="similarity">
    <text evidence="2">Belongs to the PBP/GOBP family.</text>
</comment>
<evidence type="ECO:0000256" key="7">
    <source>
        <dbReference type="SAM" id="SignalP"/>
    </source>
</evidence>
<dbReference type="AlphaFoldDB" id="A0A1I9HZM2"/>
<feature type="signal peptide" evidence="7">
    <location>
        <begin position="1"/>
        <end position="18"/>
    </location>
</feature>